<name>A0A1S2PPX5_9ACTN</name>
<sequence length="292" mass="32537">MTAFTDADPGAIFTFTGTEDIFDTHYGIPVTTIGLECEGLLALGHLTDRHVLAVTNAHHRRLWGHRILPSRELDNLIHFGTKHVWILTIRGDGESYEWEYKEIDADAGHAQPATLIDVEWLAHEDAAVQSECPACGKPSRSTHSEAGPGRTGWGTYHRCRACDHQWPAAPTYPLRLERGRTWPATQNGSCFACHCLPDFPCTDGCTIGTDPVIRQPLCTRCRSQHSPEIWQQLAAVAYGTARQADTRDEQRDRWLYSEALRGIPPAHAAKTWQHRLALTARRAASRAETTTA</sequence>
<evidence type="ECO:0000313" key="2">
    <source>
        <dbReference type="Proteomes" id="UP000179935"/>
    </source>
</evidence>
<dbReference type="AlphaFoldDB" id="A0A1S2PPX5"/>
<accession>A0A1S2PPX5</accession>
<protein>
    <submittedName>
        <fullName evidence="1">Uncharacterized protein</fullName>
    </submittedName>
</protein>
<keyword evidence="2" id="KW-1185">Reference proteome</keyword>
<dbReference type="RefSeq" id="WP_071365703.1">
    <property type="nucleotide sequence ID" value="NZ_MLYP01000023.1"/>
</dbReference>
<reference evidence="1 2" key="1">
    <citation type="submission" date="2016-10" db="EMBL/GenBank/DDBJ databases">
        <title>Genome sequence of Streptomyces sp. MUSC 93.</title>
        <authorList>
            <person name="Lee L.-H."/>
            <person name="Ser H.-L."/>
            <person name="Law J.W.-F."/>
        </authorList>
    </citation>
    <scope>NUCLEOTIDE SEQUENCE [LARGE SCALE GENOMIC DNA]</scope>
    <source>
        <strain evidence="1 2">MUSC 93</strain>
    </source>
</reference>
<dbReference type="Proteomes" id="UP000179935">
    <property type="component" value="Unassembled WGS sequence"/>
</dbReference>
<evidence type="ECO:0000313" key="1">
    <source>
        <dbReference type="EMBL" id="OIJ95435.1"/>
    </source>
</evidence>
<dbReference type="OrthoDB" id="4050912at2"/>
<gene>
    <name evidence="1" type="ORF">BIV24_09140</name>
</gene>
<dbReference type="EMBL" id="MLYP01000023">
    <property type="protein sequence ID" value="OIJ95435.1"/>
    <property type="molecule type" value="Genomic_DNA"/>
</dbReference>
<organism evidence="1 2">
    <name type="scientific">Streptomyces colonosanans</name>
    <dbReference type="NCBI Taxonomy" id="1428652"/>
    <lineage>
        <taxon>Bacteria</taxon>
        <taxon>Bacillati</taxon>
        <taxon>Actinomycetota</taxon>
        <taxon>Actinomycetes</taxon>
        <taxon>Kitasatosporales</taxon>
        <taxon>Streptomycetaceae</taxon>
        <taxon>Streptomyces</taxon>
    </lineage>
</organism>
<comment type="caution">
    <text evidence="1">The sequence shown here is derived from an EMBL/GenBank/DDBJ whole genome shotgun (WGS) entry which is preliminary data.</text>
</comment>
<proteinExistence type="predicted"/>